<protein>
    <submittedName>
        <fullName evidence="1">Uncharacterized protein</fullName>
    </submittedName>
</protein>
<proteinExistence type="predicted"/>
<dbReference type="AlphaFoldDB" id="A0A645EGS0"/>
<gene>
    <name evidence="1" type="ORF">SDC9_147715</name>
</gene>
<reference evidence="1" key="1">
    <citation type="submission" date="2019-08" db="EMBL/GenBank/DDBJ databases">
        <authorList>
            <person name="Kucharzyk K."/>
            <person name="Murdoch R.W."/>
            <person name="Higgins S."/>
            <person name="Loffler F."/>
        </authorList>
    </citation>
    <scope>NUCLEOTIDE SEQUENCE</scope>
</reference>
<comment type="caution">
    <text evidence="1">The sequence shown here is derived from an EMBL/GenBank/DDBJ whole genome shotgun (WGS) entry which is preliminary data.</text>
</comment>
<organism evidence="1">
    <name type="scientific">bioreactor metagenome</name>
    <dbReference type="NCBI Taxonomy" id="1076179"/>
    <lineage>
        <taxon>unclassified sequences</taxon>
        <taxon>metagenomes</taxon>
        <taxon>ecological metagenomes</taxon>
    </lineage>
</organism>
<dbReference type="EMBL" id="VSSQ01046562">
    <property type="protein sequence ID" value="MPN00520.1"/>
    <property type="molecule type" value="Genomic_DNA"/>
</dbReference>
<accession>A0A645EGS0</accession>
<name>A0A645EGS0_9ZZZZ</name>
<evidence type="ECO:0000313" key="1">
    <source>
        <dbReference type="EMBL" id="MPN00520.1"/>
    </source>
</evidence>
<sequence>MNITILGQQFKELVQKILIVIIDLKLKGGFVFKRATLHRARNGAFGVFTQVTIQTVGVFNLIQIGRREVDAQFETIFLAGLRQFFQHITFSIAVTR</sequence>